<name>A0A167RRA3_9VIRU</name>
<organism evidence="1 2">
    <name type="scientific">Powai lake megavirus</name>
    <dbReference type="NCBI Taxonomy" id="1842663"/>
    <lineage>
        <taxon>Viruses</taxon>
        <taxon>Varidnaviria</taxon>
        <taxon>Bamfordvirae</taxon>
        <taxon>Nucleocytoviricota</taxon>
        <taxon>Megaviricetes</taxon>
        <taxon>Imitervirales</taxon>
        <taxon>Mimiviridae</taxon>
        <taxon>Megamimivirinae</taxon>
        <taxon>Megavirus</taxon>
        <taxon>Megavirus powaiense</taxon>
    </lineage>
</organism>
<keyword evidence="2" id="KW-1185">Reference proteome</keyword>
<sequence>MVSEREIEFIRKLIDCDIYIDPDMSNQYNCPMYHAIRMNYIDIIKILMDTGIQFKNYDKYIEDAYIMININTLKFLIENNVDIDLKNIFKLAYKFYDKKTIEYLITIIDNIDLVDTYDLL</sequence>
<dbReference type="Gene3D" id="1.25.40.20">
    <property type="entry name" value="Ankyrin repeat-containing domain"/>
    <property type="match status" value="1"/>
</dbReference>
<dbReference type="Proteomes" id="UP000241365">
    <property type="component" value="Segment"/>
</dbReference>
<dbReference type="EMBL" id="KU877344">
    <property type="protein sequence ID" value="ANB51157.1"/>
    <property type="molecule type" value="Genomic_DNA"/>
</dbReference>
<evidence type="ECO:0000313" key="2">
    <source>
        <dbReference type="Proteomes" id="UP000241365"/>
    </source>
</evidence>
<protein>
    <submittedName>
        <fullName evidence="1">Putative ankyrin repeat protein</fullName>
    </submittedName>
</protein>
<reference evidence="1 2" key="1">
    <citation type="journal article" date="2016" name="Genome Announc.">
        <title>Complete Genome Sequence of a New Megavirus Family Member Isolated from an Inland Water Lake for the First Time in India.</title>
        <authorList>
            <person name="Chatterjee A."/>
            <person name="Ali F."/>
            <person name="Bange D."/>
            <person name="Kondabagil K."/>
        </authorList>
    </citation>
    <scope>NUCLEOTIDE SEQUENCE [LARGE SCALE GENOMIC DNA]</scope>
    <source>
        <strain evidence="1">1</strain>
    </source>
</reference>
<evidence type="ECO:0000313" key="1">
    <source>
        <dbReference type="EMBL" id="ANB51157.1"/>
    </source>
</evidence>
<accession>A0A167RRA3</accession>
<dbReference type="RefSeq" id="YP_010776908.1">
    <property type="nucleotide sequence ID" value="NC_075034.1"/>
</dbReference>
<proteinExistence type="predicted"/>
<dbReference type="KEGG" id="vg:80513519"/>
<dbReference type="InterPro" id="IPR036770">
    <property type="entry name" value="Ankyrin_rpt-contain_sf"/>
</dbReference>
<dbReference type="SUPFAM" id="SSF48403">
    <property type="entry name" value="Ankyrin repeat"/>
    <property type="match status" value="1"/>
</dbReference>
<dbReference type="GeneID" id="80513519"/>